<accession>A0A8X6UBD3</accession>
<protein>
    <submittedName>
        <fullName evidence="1">Uncharacterized protein</fullName>
    </submittedName>
</protein>
<comment type="caution">
    <text evidence="1">The sequence shown here is derived from an EMBL/GenBank/DDBJ whole genome shotgun (WGS) entry which is preliminary data.</text>
</comment>
<dbReference type="EMBL" id="BMAW01026406">
    <property type="protein sequence ID" value="GFT97218.1"/>
    <property type="molecule type" value="Genomic_DNA"/>
</dbReference>
<organism evidence="1 2">
    <name type="scientific">Nephila pilipes</name>
    <name type="common">Giant wood spider</name>
    <name type="synonym">Nephila maculata</name>
    <dbReference type="NCBI Taxonomy" id="299642"/>
    <lineage>
        <taxon>Eukaryota</taxon>
        <taxon>Metazoa</taxon>
        <taxon>Ecdysozoa</taxon>
        <taxon>Arthropoda</taxon>
        <taxon>Chelicerata</taxon>
        <taxon>Arachnida</taxon>
        <taxon>Araneae</taxon>
        <taxon>Araneomorphae</taxon>
        <taxon>Entelegynae</taxon>
        <taxon>Araneoidea</taxon>
        <taxon>Nephilidae</taxon>
        <taxon>Nephila</taxon>
    </lineage>
</organism>
<sequence length="94" mass="10554">MLFSITLGCNGPGSRFLAPATHSPYTSFAGLNDLRQTGLLSLLSHKTQSISATFEIYRPQRNLIFYTALSWTFRIRISNLNFSLALCWDIANSH</sequence>
<evidence type="ECO:0000313" key="1">
    <source>
        <dbReference type="EMBL" id="GFT97218.1"/>
    </source>
</evidence>
<name>A0A8X6UBD3_NEPPI</name>
<dbReference type="Proteomes" id="UP000887013">
    <property type="component" value="Unassembled WGS sequence"/>
</dbReference>
<evidence type="ECO:0000313" key="2">
    <source>
        <dbReference type="Proteomes" id="UP000887013"/>
    </source>
</evidence>
<dbReference type="AlphaFoldDB" id="A0A8X6UBD3"/>
<gene>
    <name evidence="1" type="ORF">NPIL_232081</name>
</gene>
<keyword evidence="2" id="KW-1185">Reference proteome</keyword>
<proteinExistence type="predicted"/>
<reference evidence="1" key="1">
    <citation type="submission" date="2020-08" db="EMBL/GenBank/DDBJ databases">
        <title>Multicomponent nature underlies the extraordinary mechanical properties of spider dragline silk.</title>
        <authorList>
            <person name="Kono N."/>
            <person name="Nakamura H."/>
            <person name="Mori M."/>
            <person name="Yoshida Y."/>
            <person name="Ohtoshi R."/>
            <person name="Malay A.D."/>
            <person name="Moran D.A.P."/>
            <person name="Tomita M."/>
            <person name="Numata K."/>
            <person name="Arakawa K."/>
        </authorList>
    </citation>
    <scope>NUCLEOTIDE SEQUENCE</scope>
</reference>